<reference evidence="3 4" key="2">
    <citation type="journal article" date="2011" name="Stand. Genomic Sci.">
        <title>Complete genome sequence of Isosphaera pallida type strain (IS1B).</title>
        <authorList>
            <consortium name="US DOE Joint Genome Institute (JGI-PGF)"/>
            <person name="Goker M."/>
            <person name="Cleland D."/>
            <person name="Saunders E."/>
            <person name="Lapidus A."/>
            <person name="Nolan M."/>
            <person name="Lucas S."/>
            <person name="Hammon N."/>
            <person name="Deshpande S."/>
            <person name="Cheng J.F."/>
            <person name="Tapia R."/>
            <person name="Han C."/>
            <person name="Goodwin L."/>
            <person name="Pitluck S."/>
            <person name="Liolios K."/>
            <person name="Pagani I."/>
            <person name="Ivanova N."/>
            <person name="Mavromatis K."/>
            <person name="Pati A."/>
            <person name="Chen A."/>
            <person name="Palaniappan K."/>
            <person name="Land M."/>
            <person name="Hauser L."/>
            <person name="Chang Y.J."/>
            <person name="Jeffries C.D."/>
            <person name="Detter J.C."/>
            <person name="Beck B."/>
            <person name="Woyke T."/>
            <person name="Bristow J."/>
            <person name="Eisen J.A."/>
            <person name="Markowitz V."/>
            <person name="Hugenholtz P."/>
            <person name="Kyrpides N.C."/>
            <person name="Klenk H.P."/>
        </authorList>
    </citation>
    <scope>NUCLEOTIDE SEQUENCE [LARGE SCALE GENOMIC DNA]</scope>
    <source>
        <strain evidence="4">ATCC 43644 / DSM 9630 / IS1B</strain>
    </source>
</reference>
<feature type="transmembrane region" description="Helical" evidence="2">
    <location>
        <begin position="380"/>
        <end position="403"/>
    </location>
</feature>
<feature type="transmembrane region" description="Helical" evidence="2">
    <location>
        <begin position="229"/>
        <end position="249"/>
    </location>
</feature>
<accession>E8R679</accession>
<feature type="transmembrane region" description="Helical" evidence="2">
    <location>
        <begin position="195"/>
        <end position="214"/>
    </location>
</feature>
<feature type="region of interest" description="Disordered" evidence="1">
    <location>
        <begin position="1"/>
        <end position="52"/>
    </location>
</feature>
<dbReference type="STRING" id="575540.Isop_0177"/>
<keyword evidence="2" id="KW-0812">Transmembrane</keyword>
<keyword evidence="2" id="KW-1133">Transmembrane helix</keyword>
<evidence type="ECO:0000256" key="1">
    <source>
        <dbReference type="SAM" id="MobiDB-lite"/>
    </source>
</evidence>
<feature type="compositionally biased region" description="Basic and acidic residues" evidence="1">
    <location>
        <begin position="1"/>
        <end position="10"/>
    </location>
</feature>
<organism evidence="3 4">
    <name type="scientific">Isosphaera pallida (strain ATCC 43644 / DSM 9630 / IS1B)</name>
    <dbReference type="NCBI Taxonomy" id="575540"/>
    <lineage>
        <taxon>Bacteria</taxon>
        <taxon>Pseudomonadati</taxon>
        <taxon>Planctomycetota</taxon>
        <taxon>Planctomycetia</taxon>
        <taxon>Isosphaerales</taxon>
        <taxon>Isosphaeraceae</taxon>
        <taxon>Isosphaera</taxon>
    </lineage>
</organism>
<protein>
    <recommendedName>
        <fullName evidence="5">Membrane bound O-acyl transferase MBOAT family protein</fullName>
    </recommendedName>
</protein>
<dbReference type="EMBL" id="CP002353">
    <property type="protein sequence ID" value="ADV60774.1"/>
    <property type="molecule type" value="Genomic_DNA"/>
</dbReference>
<keyword evidence="2" id="KW-0472">Membrane</keyword>
<reference key="1">
    <citation type="submission" date="2010-11" db="EMBL/GenBank/DDBJ databases">
        <title>The complete sequence of chromosome of Isophaera pallida ATCC 43644.</title>
        <authorList>
            <consortium name="US DOE Joint Genome Institute (JGI-PGF)"/>
            <person name="Lucas S."/>
            <person name="Copeland A."/>
            <person name="Lapidus A."/>
            <person name="Bruce D."/>
            <person name="Goodwin L."/>
            <person name="Pitluck S."/>
            <person name="Kyrpides N."/>
            <person name="Mavromatis K."/>
            <person name="Pagani I."/>
            <person name="Ivanova N."/>
            <person name="Saunders E."/>
            <person name="Brettin T."/>
            <person name="Detter J.C."/>
            <person name="Han C."/>
            <person name="Tapia R."/>
            <person name="Land M."/>
            <person name="Hauser L."/>
            <person name="Markowitz V."/>
            <person name="Cheng J.-F."/>
            <person name="Hugenholtz P."/>
            <person name="Woyke T."/>
            <person name="Wu D."/>
            <person name="Eisen J.A."/>
        </authorList>
    </citation>
    <scope>NUCLEOTIDE SEQUENCE</scope>
    <source>
        <strain>ATCC 43644</strain>
    </source>
</reference>
<feature type="transmembrane region" description="Helical" evidence="2">
    <location>
        <begin position="415"/>
        <end position="433"/>
    </location>
</feature>
<evidence type="ECO:0000256" key="2">
    <source>
        <dbReference type="SAM" id="Phobius"/>
    </source>
</evidence>
<feature type="transmembrane region" description="Helical" evidence="2">
    <location>
        <begin position="79"/>
        <end position="98"/>
    </location>
</feature>
<evidence type="ECO:0000313" key="3">
    <source>
        <dbReference type="EMBL" id="ADV60774.1"/>
    </source>
</evidence>
<feature type="transmembrane region" description="Helical" evidence="2">
    <location>
        <begin position="158"/>
        <end position="183"/>
    </location>
</feature>
<feature type="transmembrane region" description="Helical" evidence="2">
    <location>
        <begin position="104"/>
        <end position="123"/>
    </location>
</feature>
<evidence type="ECO:0008006" key="5">
    <source>
        <dbReference type="Google" id="ProtNLM"/>
    </source>
</evidence>
<dbReference type="OrthoDB" id="916975at2"/>
<feature type="compositionally biased region" description="Basic and acidic residues" evidence="1">
    <location>
        <begin position="27"/>
        <end position="46"/>
    </location>
</feature>
<name>E8R679_ISOPI</name>
<proteinExistence type="predicted"/>
<dbReference type="HOGENOM" id="CLU_587799_0_0_0"/>
<feature type="transmembrane region" description="Helical" evidence="2">
    <location>
        <begin position="130"/>
        <end position="152"/>
    </location>
</feature>
<gene>
    <name evidence="3" type="ordered locus">Isop_0177</name>
</gene>
<keyword evidence="4" id="KW-1185">Reference proteome</keyword>
<dbReference type="AlphaFoldDB" id="E8R679"/>
<sequence>MALSPLDKKSAPPTTTPPTPTLPHRLFQPDRRREPEMWSSQGRDESTTSVRHPVRPILDEEDLLPPEARARAERRMDRIAFYKIEALLILLTGLAYAYRLEGRAFQIVLTMVAIGLPIYEALGERWRRPFVAWLTVVALGWVFGPVAAALVVGLTLGLIGICLAPIPWAVRAGIVAGVGVSLMALRNQPGLPVPAVFWPVAGSFLMFRMVIYLYELKHAKKPESFLDAVNYFLLPPNACFIHFPVVDYRTMQRTWLMGGLRETQREGLRMIFRGMIHLLGYRIIYHELLIAPGDVEDPATLARFLVCNYLLYLRVSGQFHIACGIIHLFGWRLPETHHNYLLANSFTDYWRRINIYWKDFMVRVFFNPTVFRLKRWPQPLALAAATVVVFLATWLLHAYQSFWLRGSWGFSTTDGLFWGILGVLVLINVQIDARRTRAGRRFRPLKATEGRSASVWRRAGALAKHSLQVAATFTTIAVLWSLWSSPGVGEWLEMMGRGLGLTIGSGRGG</sequence>
<dbReference type="InParanoid" id="E8R679"/>
<dbReference type="eggNOG" id="COG1696">
    <property type="taxonomic scope" value="Bacteria"/>
</dbReference>
<evidence type="ECO:0000313" key="4">
    <source>
        <dbReference type="Proteomes" id="UP000008631"/>
    </source>
</evidence>
<dbReference type="RefSeq" id="WP_013563063.1">
    <property type="nucleotide sequence ID" value="NC_014962.1"/>
</dbReference>
<dbReference type="Proteomes" id="UP000008631">
    <property type="component" value="Chromosome"/>
</dbReference>
<dbReference type="KEGG" id="ipa:Isop_0177"/>